<feature type="domain" description="HemY N-terminal" evidence="13">
    <location>
        <begin position="27"/>
        <end position="132"/>
    </location>
</feature>
<evidence type="ECO:0000256" key="2">
    <source>
        <dbReference type="ARBA" id="ARBA00004429"/>
    </source>
</evidence>
<evidence type="ECO:0000256" key="12">
    <source>
        <dbReference type="SAM" id="Phobius"/>
    </source>
</evidence>
<dbReference type="AlphaFoldDB" id="A0A2N5Y6Y9"/>
<keyword evidence="11" id="KW-0627">Porphyrin biosynthesis</keyword>
<keyword evidence="8" id="KW-0802">TPR repeat</keyword>
<dbReference type="SUPFAM" id="SSF48452">
    <property type="entry name" value="TPR-like"/>
    <property type="match status" value="1"/>
</dbReference>
<comment type="function">
    <text evidence="1">Involved in a late step of protoheme IX synthesis.</text>
</comment>
<protein>
    <submittedName>
        <fullName evidence="14">Heme biosynthesis protein HemY</fullName>
    </submittedName>
</protein>
<dbReference type="InterPro" id="IPR011990">
    <property type="entry name" value="TPR-like_helical_dom_sf"/>
</dbReference>
<keyword evidence="10 12" id="KW-0472">Membrane</keyword>
<gene>
    <name evidence="14" type="ORF">CWI75_02040</name>
</gene>
<dbReference type="Proteomes" id="UP000234845">
    <property type="component" value="Unassembled WGS sequence"/>
</dbReference>
<comment type="pathway">
    <text evidence="3">Porphyrin-containing compound metabolism; protoheme biosynthesis.</text>
</comment>
<accession>A0A2N5Y6Y9</accession>
<keyword evidence="6 12" id="KW-0812">Transmembrane</keyword>
<evidence type="ECO:0000256" key="5">
    <source>
        <dbReference type="ARBA" id="ARBA00022519"/>
    </source>
</evidence>
<evidence type="ECO:0000256" key="6">
    <source>
        <dbReference type="ARBA" id="ARBA00022692"/>
    </source>
</evidence>
<keyword evidence="5" id="KW-0997">Cell inner membrane</keyword>
<comment type="caution">
    <text evidence="14">The sequence shown here is derived from an EMBL/GenBank/DDBJ whole genome shotgun (WGS) entry which is preliminary data.</text>
</comment>
<feature type="transmembrane region" description="Helical" evidence="12">
    <location>
        <begin position="44"/>
        <end position="63"/>
    </location>
</feature>
<evidence type="ECO:0000256" key="8">
    <source>
        <dbReference type="ARBA" id="ARBA00022803"/>
    </source>
</evidence>
<dbReference type="GO" id="GO:0006779">
    <property type="term" value="P:porphyrin-containing compound biosynthetic process"/>
    <property type="evidence" value="ECO:0007669"/>
    <property type="project" value="UniProtKB-KW"/>
</dbReference>
<evidence type="ECO:0000313" key="15">
    <source>
        <dbReference type="Proteomes" id="UP000234845"/>
    </source>
</evidence>
<dbReference type="Gene3D" id="1.25.40.10">
    <property type="entry name" value="Tetratricopeptide repeat domain"/>
    <property type="match status" value="2"/>
</dbReference>
<dbReference type="OrthoDB" id="7053339at2"/>
<dbReference type="EMBL" id="PKLZ01000001">
    <property type="protein sequence ID" value="PLW84151.1"/>
    <property type="molecule type" value="Genomic_DNA"/>
</dbReference>
<reference evidence="15" key="1">
    <citation type="submission" date="2017-11" db="EMBL/GenBank/DDBJ databases">
        <title>The draft genome sequence of Chromatocurvus sp. F02.</title>
        <authorList>
            <person name="Du Z.-J."/>
            <person name="Chang Y.-Q."/>
        </authorList>
    </citation>
    <scope>NUCLEOTIDE SEQUENCE [LARGE SCALE GENOMIC DNA]</scope>
    <source>
        <strain evidence="15">F02</strain>
    </source>
</reference>
<evidence type="ECO:0000256" key="10">
    <source>
        <dbReference type="ARBA" id="ARBA00023136"/>
    </source>
</evidence>
<evidence type="ECO:0000256" key="9">
    <source>
        <dbReference type="ARBA" id="ARBA00022989"/>
    </source>
</evidence>
<sequence length="411" mass="45986">MRKLLVLVLLALLLGVGVVALVETSPGYVLISYGAYTVETSLWVGIFLLVLLTVVLYGSVALLRKLLASQRSLAGWLGSRKARQAAQLTNRGLISFIEGNWARARQQLLRAAQGSEAPLLNYLMAARASFQLGEPERMREYLSAAERSDAEADIAVDLTQAELKLKARQFEQAVATLERARSNAGKHPYVLKLLRNAYFGLSDWPQLRQLLPELRKYRVVPDAELEELERTVHTHLLHATADHGGDGDAPKRLHHYWQGLSAAQRRDPALLHTYTGLLIHEGDHEGAATVIRKALKQGWDSDLARLFGYVELPDPRRQLAQGEAWLAEHPQDPELLLCLGRLACRQQLWGKAREYFESSNRQRRSPETFAELGRLLTAMGEDKAAAAAFRKGLLLREKSLPRLPLPEPAQR</sequence>
<dbReference type="InterPro" id="IPR010817">
    <property type="entry name" value="HemY_N"/>
</dbReference>
<evidence type="ECO:0000313" key="14">
    <source>
        <dbReference type="EMBL" id="PLW84151.1"/>
    </source>
</evidence>
<organism evidence="14 15">
    <name type="scientific">Kineobactrum sediminis</name>
    <dbReference type="NCBI Taxonomy" id="1905677"/>
    <lineage>
        <taxon>Bacteria</taxon>
        <taxon>Pseudomonadati</taxon>
        <taxon>Pseudomonadota</taxon>
        <taxon>Gammaproteobacteria</taxon>
        <taxon>Cellvibrionales</taxon>
        <taxon>Halieaceae</taxon>
        <taxon>Kineobactrum</taxon>
    </lineage>
</organism>
<dbReference type="GO" id="GO:0005886">
    <property type="term" value="C:plasma membrane"/>
    <property type="evidence" value="ECO:0007669"/>
    <property type="project" value="UniProtKB-SubCell"/>
</dbReference>
<dbReference type="UniPathway" id="UPA00252"/>
<dbReference type="NCBIfam" id="TIGR00540">
    <property type="entry name" value="TPR_hemY_coli"/>
    <property type="match status" value="1"/>
</dbReference>
<keyword evidence="7" id="KW-0677">Repeat</keyword>
<comment type="subcellular location">
    <subcellularLocation>
        <location evidence="2">Cell inner membrane</location>
        <topology evidence="2">Multi-pass membrane protein</topology>
    </subcellularLocation>
</comment>
<proteinExistence type="predicted"/>
<evidence type="ECO:0000256" key="11">
    <source>
        <dbReference type="ARBA" id="ARBA00023244"/>
    </source>
</evidence>
<keyword evidence="4" id="KW-1003">Cell membrane</keyword>
<name>A0A2N5Y6Y9_9GAMM</name>
<dbReference type="InterPro" id="IPR005254">
    <property type="entry name" value="Heme_biosyn_assoc_TPR_pro"/>
</dbReference>
<keyword evidence="15" id="KW-1185">Reference proteome</keyword>
<evidence type="ECO:0000256" key="3">
    <source>
        <dbReference type="ARBA" id="ARBA00004744"/>
    </source>
</evidence>
<dbReference type="PANTHER" id="PTHR45586:SF1">
    <property type="entry name" value="LIPOPOLYSACCHARIDE ASSEMBLY PROTEIN B"/>
    <property type="match status" value="1"/>
</dbReference>
<dbReference type="Pfam" id="PF07219">
    <property type="entry name" value="HemY_N"/>
    <property type="match status" value="1"/>
</dbReference>
<evidence type="ECO:0000259" key="13">
    <source>
        <dbReference type="Pfam" id="PF07219"/>
    </source>
</evidence>
<evidence type="ECO:0000256" key="4">
    <source>
        <dbReference type="ARBA" id="ARBA00022475"/>
    </source>
</evidence>
<evidence type="ECO:0000256" key="7">
    <source>
        <dbReference type="ARBA" id="ARBA00022737"/>
    </source>
</evidence>
<keyword evidence="9 12" id="KW-1133">Transmembrane helix</keyword>
<dbReference type="RefSeq" id="WP_101519787.1">
    <property type="nucleotide sequence ID" value="NZ_PKLZ01000001.1"/>
</dbReference>
<dbReference type="GO" id="GO:0042168">
    <property type="term" value="P:heme metabolic process"/>
    <property type="evidence" value="ECO:0007669"/>
    <property type="project" value="InterPro"/>
</dbReference>
<dbReference type="InterPro" id="IPR051012">
    <property type="entry name" value="CellSynth/LPSAsmb/PSIAsmb"/>
</dbReference>
<dbReference type="PANTHER" id="PTHR45586">
    <property type="entry name" value="TPR REPEAT-CONTAINING PROTEIN PA4667"/>
    <property type="match status" value="1"/>
</dbReference>
<evidence type="ECO:0000256" key="1">
    <source>
        <dbReference type="ARBA" id="ARBA00002962"/>
    </source>
</evidence>